<evidence type="ECO:0000256" key="2">
    <source>
        <dbReference type="ARBA" id="ARBA00023157"/>
    </source>
</evidence>
<keyword evidence="2" id="KW-1015">Disulfide bond</keyword>
<evidence type="ECO:0000259" key="4">
    <source>
        <dbReference type="PROSITE" id="PS50835"/>
    </source>
</evidence>
<protein>
    <submittedName>
        <fullName evidence="5">Protogenin</fullName>
    </submittedName>
</protein>
<dbReference type="InterPro" id="IPR036179">
    <property type="entry name" value="Ig-like_dom_sf"/>
</dbReference>
<feature type="domain" description="Ig-like" evidence="4">
    <location>
        <begin position="1"/>
        <end position="63"/>
    </location>
</feature>
<sequence length="113" mass="12857">MWSFIPRYIANHNVAQPRILLNSSIGISILSLVNVSVSDAGVYICSVKNFITNNVEIQNITVNILIPPSFVKIPTNQICPNGRTARFECQAQGLPVPKIYWLKRFIKYHNQWT</sequence>
<dbReference type="EMBL" id="JR053874">
    <property type="protein sequence ID" value="AEY62032.1"/>
    <property type="molecule type" value="mRNA"/>
</dbReference>
<dbReference type="InterPro" id="IPR013783">
    <property type="entry name" value="Ig-like_fold"/>
</dbReference>
<dbReference type="SUPFAM" id="SSF48726">
    <property type="entry name" value="Immunoglobulin"/>
    <property type="match status" value="2"/>
</dbReference>
<keyword evidence="3" id="KW-0393">Immunoglobulin domain</keyword>
<dbReference type="InterPro" id="IPR051170">
    <property type="entry name" value="Neural/epithelial_adhesion"/>
</dbReference>
<accession>V9IMH1</accession>
<proteinExistence type="evidence at transcript level"/>
<dbReference type="InterPro" id="IPR007110">
    <property type="entry name" value="Ig-like_dom"/>
</dbReference>
<dbReference type="PANTHER" id="PTHR12231">
    <property type="entry name" value="CTX-RELATED TYPE I TRANSMEMBRANE PROTEIN"/>
    <property type="match status" value="1"/>
</dbReference>
<feature type="domain" description="Ig-like" evidence="4">
    <location>
        <begin position="68"/>
        <end position="113"/>
    </location>
</feature>
<dbReference type="PROSITE" id="PS50835">
    <property type="entry name" value="IG_LIKE"/>
    <property type="match status" value="2"/>
</dbReference>
<keyword evidence="1" id="KW-0677">Repeat</keyword>
<dbReference type="Pfam" id="PF07679">
    <property type="entry name" value="I-set"/>
    <property type="match status" value="1"/>
</dbReference>
<organism evidence="5">
    <name type="scientific">Apis cerana</name>
    <name type="common">Indian honeybee</name>
    <dbReference type="NCBI Taxonomy" id="7461"/>
    <lineage>
        <taxon>Eukaryota</taxon>
        <taxon>Metazoa</taxon>
        <taxon>Ecdysozoa</taxon>
        <taxon>Arthropoda</taxon>
        <taxon>Hexapoda</taxon>
        <taxon>Insecta</taxon>
        <taxon>Pterygota</taxon>
        <taxon>Neoptera</taxon>
        <taxon>Endopterygota</taxon>
        <taxon>Hymenoptera</taxon>
        <taxon>Apocrita</taxon>
        <taxon>Aculeata</taxon>
        <taxon>Apoidea</taxon>
        <taxon>Anthophila</taxon>
        <taxon>Apidae</taxon>
        <taxon>Apis</taxon>
    </lineage>
</organism>
<name>V9IMH1_APICE</name>
<gene>
    <name evidence="5" type="ORF">ACCB15095</name>
</gene>
<dbReference type="InterPro" id="IPR013098">
    <property type="entry name" value="Ig_I-set"/>
</dbReference>
<evidence type="ECO:0000256" key="1">
    <source>
        <dbReference type="ARBA" id="ARBA00022737"/>
    </source>
</evidence>
<evidence type="ECO:0000256" key="3">
    <source>
        <dbReference type="ARBA" id="ARBA00023319"/>
    </source>
</evidence>
<dbReference type="AlphaFoldDB" id="V9IMH1"/>
<dbReference type="Gene3D" id="2.60.40.10">
    <property type="entry name" value="Immunoglobulins"/>
    <property type="match status" value="2"/>
</dbReference>
<reference evidence="5" key="1">
    <citation type="submission" date="2011-11" db="EMBL/GenBank/DDBJ databases">
        <title>Decoding the brain transcriptome of the Eastern honeybee (Apis cerana) based on pyrosequencing.</title>
        <authorList>
            <person name="Sun L."/>
            <person name="Zheng H."/>
            <person name="Wang Y."/>
            <person name="Xie X."/>
            <person name="Zhu Y."/>
            <person name="Gu W."/>
            <person name="Wang S."/>
        </authorList>
    </citation>
    <scope>NUCLEOTIDE SEQUENCE</scope>
    <source>
        <tissue evidence="5">Brain</tissue>
    </source>
</reference>
<evidence type="ECO:0000313" key="5">
    <source>
        <dbReference type="EMBL" id="AEY62032.1"/>
    </source>
</evidence>
<dbReference type="PANTHER" id="PTHR12231:SF253">
    <property type="entry name" value="DPR-INTERACTING PROTEIN ETA, ISOFORM B-RELATED"/>
    <property type="match status" value="1"/>
</dbReference>